<dbReference type="AlphaFoldDB" id="A0AAV2IB70"/>
<evidence type="ECO:0000313" key="10">
    <source>
        <dbReference type="Proteomes" id="UP001497497"/>
    </source>
</evidence>
<sequence length="219" mass="23864">MSETEGMSPTVKTFVIFDTETTGLPNSSDSPRITELSFIALSRDGLLDASKPSRVASKLLLCFNPQKEIDPKASSLSGLKNDALEVYGTFESHASLICSFLTRLPQPACLVAHNGNRFDFPILISELSHAGEPVPVNILCVDSMKGFSELDANDSGQKAPSYALSELYKRIFGRDPIASHTAEDDCKTLLSVIQTYGLSFCQWSDQNAVPLVNKSKKKN</sequence>
<protein>
    <recommendedName>
        <fullName evidence="8">Exonuclease domain-containing protein</fullName>
    </recommendedName>
</protein>
<name>A0AAV2IB70_LYMST</name>
<keyword evidence="5" id="KW-0269">Exonuclease</keyword>
<dbReference type="Proteomes" id="UP001497497">
    <property type="component" value="Unassembled WGS sequence"/>
</dbReference>
<dbReference type="GO" id="GO:0006308">
    <property type="term" value="P:DNA catabolic process"/>
    <property type="evidence" value="ECO:0007669"/>
    <property type="project" value="TreeGrafter"/>
</dbReference>
<dbReference type="PANTHER" id="PTHR13058">
    <property type="entry name" value="THREE PRIME REPAIR EXONUCLEASE 1, 2"/>
    <property type="match status" value="1"/>
</dbReference>
<evidence type="ECO:0000313" key="9">
    <source>
        <dbReference type="EMBL" id="CAL1541815.1"/>
    </source>
</evidence>
<dbReference type="SMART" id="SM00479">
    <property type="entry name" value="EXOIII"/>
    <property type="match status" value="1"/>
</dbReference>
<evidence type="ECO:0000256" key="6">
    <source>
        <dbReference type="ARBA" id="ARBA00022842"/>
    </source>
</evidence>
<comment type="similarity">
    <text evidence="7">Belongs to the exonuclease superfamily. TREX family.</text>
</comment>
<evidence type="ECO:0000256" key="4">
    <source>
        <dbReference type="ARBA" id="ARBA00022801"/>
    </source>
</evidence>
<dbReference type="GO" id="GO:0005737">
    <property type="term" value="C:cytoplasm"/>
    <property type="evidence" value="ECO:0007669"/>
    <property type="project" value="TreeGrafter"/>
</dbReference>
<dbReference type="InterPro" id="IPR013520">
    <property type="entry name" value="Ribonucl_H"/>
</dbReference>
<dbReference type="InterPro" id="IPR012337">
    <property type="entry name" value="RNaseH-like_sf"/>
</dbReference>
<feature type="domain" description="Exonuclease" evidence="8">
    <location>
        <begin position="13"/>
        <end position="202"/>
    </location>
</feature>
<dbReference type="GO" id="GO:0008296">
    <property type="term" value="F:3'-5'-DNA exonuclease activity"/>
    <property type="evidence" value="ECO:0007669"/>
    <property type="project" value="TreeGrafter"/>
</dbReference>
<evidence type="ECO:0000256" key="2">
    <source>
        <dbReference type="ARBA" id="ARBA00022722"/>
    </source>
</evidence>
<gene>
    <name evidence="9" type="ORF">GSLYS_00015421001</name>
</gene>
<evidence type="ECO:0000256" key="1">
    <source>
        <dbReference type="ARBA" id="ARBA00001946"/>
    </source>
</evidence>
<dbReference type="PANTHER" id="PTHR13058:SF19">
    <property type="entry name" value="LD40940P"/>
    <property type="match status" value="1"/>
</dbReference>
<dbReference type="SUPFAM" id="SSF53098">
    <property type="entry name" value="Ribonuclease H-like"/>
    <property type="match status" value="1"/>
</dbReference>
<dbReference type="GO" id="GO:0046872">
    <property type="term" value="F:metal ion binding"/>
    <property type="evidence" value="ECO:0007669"/>
    <property type="project" value="UniProtKB-KW"/>
</dbReference>
<evidence type="ECO:0000256" key="7">
    <source>
        <dbReference type="ARBA" id="ARBA00025769"/>
    </source>
</evidence>
<dbReference type="EMBL" id="CAXITT010000453">
    <property type="protein sequence ID" value="CAL1541815.1"/>
    <property type="molecule type" value="Genomic_DNA"/>
</dbReference>
<dbReference type="InterPro" id="IPR040393">
    <property type="entry name" value="TREX1/2"/>
</dbReference>
<reference evidence="9 10" key="1">
    <citation type="submission" date="2024-04" db="EMBL/GenBank/DDBJ databases">
        <authorList>
            <consortium name="Genoscope - CEA"/>
            <person name="William W."/>
        </authorList>
    </citation>
    <scope>NUCLEOTIDE SEQUENCE [LARGE SCALE GENOMIC DNA]</scope>
</reference>
<evidence type="ECO:0000256" key="5">
    <source>
        <dbReference type="ARBA" id="ARBA00022839"/>
    </source>
</evidence>
<organism evidence="9 10">
    <name type="scientific">Lymnaea stagnalis</name>
    <name type="common">Great pond snail</name>
    <name type="synonym">Helix stagnalis</name>
    <dbReference type="NCBI Taxonomy" id="6523"/>
    <lineage>
        <taxon>Eukaryota</taxon>
        <taxon>Metazoa</taxon>
        <taxon>Spiralia</taxon>
        <taxon>Lophotrochozoa</taxon>
        <taxon>Mollusca</taxon>
        <taxon>Gastropoda</taxon>
        <taxon>Heterobranchia</taxon>
        <taxon>Euthyneura</taxon>
        <taxon>Panpulmonata</taxon>
        <taxon>Hygrophila</taxon>
        <taxon>Lymnaeoidea</taxon>
        <taxon>Lymnaeidae</taxon>
        <taxon>Lymnaea</taxon>
    </lineage>
</organism>
<evidence type="ECO:0000256" key="3">
    <source>
        <dbReference type="ARBA" id="ARBA00022723"/>
    </source>
</evidence>
<dbReference type="GO" id="GO:0003676">
    <property type="term" value="F:nucleic acid binding"/>
    <property type="evidence" value="ECO:0007669"/>
    <property type="project" value="InterPro"/>
</dbReference>
<dbReference type="Pfam" id="PF00929">
    <property type="entry name" value="RNase_T"/>
    <property type="match status" value="1"/>
</dbReference>
<comment type="caution">
    <text evidence="9">The sequence shown here is derived from an EMBL/GenBank/DDBJ whole genome shotgun (WGS) entry which is preliminary data.</text>
</comment>
<keyword evidence="4" id="KW-0378">Hydrolase</keyword>
<comment type="cofactor">
    <cofactor evidence="1">
        <name>Mg(2+)</name>
        <dbReference type="ChEBI" id="CHEBI:18420"/>
    </cofactor>
</comment>
<proteinExistence type="inferred from homology"/>
<dbReference type="Gene3D" id="3.30.420.10">
    <property type="entry name" value="Ribonuclease H-like superfamily/Ribonuclease H"/>
    <property type="match status" value="1"/>
</dbReference>
<keyword evidence="10" id="KW-1185">Reference proteome</keyword>
<keyword evidence="6" id="KW-0460">Magnesium</keyword>
<keyword evidence="2" id="KW-0540">Nuclease</keyword>
<accession>A0AAV2IB70</accession>
<evidence type="ECO:0000259" key="8">
    <source>
        <dbReference type="SMART" id="SM00479"/>
    </source>
</evidence>
<keyword evidence="3" id="KW-0479">Metal-binding</keyword>
<dbReference type="InterPro" id="IPR036397">
    <property type="entry name" value="RNaseH_sf"/>
</dbReference>